<comment type="caution">
    <text evidence="2">The sequence shown here is derived from an EMBL/GenBank/DDBJ whole genome shotgun (WGS) entry which is preliminary data.</text>
</comment>
<dbReference type="AlphaFoldDB" id="A0AAD3XQE6"/>
<evidence type="ECO:0000313" key="2">
    <source>
        <dbReference type="EMBL" id="GMH12884.1"/>
    </source>
</evidence>
<dbReference type="EMBL" id="BSYO01000012">
    <property type="protein sequence ID" value="GMH12884.1"/>
    <property type="molecule type" value="Genomic_DNA"/>
</dbReference>
<sequence>MSVVWRPKPSSCADVVTIVSSGYNLDEKSSADDLGESPSPVSPSGADGPELPLQVQHKDQTCPLVSCPDSVVDSRYPSNSIVPITSPVEVPGFIADENQEAENDSDDVNSQSSEECTAEVIANDPMHYALRCLLGENDSQSFFNSITKDQRGVLFDFIDSSACSINPEALNNCIILHPHTSPHGRDTATASAANLGLAGFTYDNPKPAFFSTDLNSHSLQLSEDSLEISTVNHGQQFCSINLQHGRPNFHPQIRGFIQPKHQAHSNRRANSPAHFKQLQQFPAYSPASTVAEPPTLGAAALQRQHGPRSQNQQFQHHHPSAEHEGADPAYTVNPTSCSPTTDISKHKIPATSSA</sequence>
<keyword evidence="3" id="KW-1185">Reference proteome</keyword>
<protein>
    <submittedName>
        <fullName evidence="2">Uncharacterized protein</fullName>
    </submittedName>
</protein>
<gene>
    <name evidence="2" type="ORF">Nepgr_014725</name>
</gene>
<evidence type="ECO:0000313" key="3">
    <source>
        <dbReference type="Proteomes" id="UP001279734"/>
    </source>
</evidence>
<feature type="region of interest" description="Disordered" evidence="1">
    <location>
        <begin position="26"/>
        <end position="51"/>
    </location>
</feature>
<name>A0AAD3XQE6_NEPGR</name>
<accession>A0AAD3XQE6</accession>
<feature type="compositionally biased region" description="Polar residues" evidence="1">
    <location>
        <begin position="332"/>
        <end position="342"/>
    </location>
</feature>
<proteinExistence type="predicted"/>
<evidence type="ECO:0000256" key="1">
    <source>
        <dbReference type="SAM" id="MobiDB-lite"/>
    </source>
</evidence>
<feature type="region of interest" description="Disordered" evidence="1">
    <location>
        <begin position="300"/>
        <end position="354"/>
    </location>
</feature>
<dbReference type="Proteomes" id="UP001279734">
    <property type="component" value="Unassembled WGS sequence"/>
</dbReference>
<reference evidence="2" key="1">
    <citation type="submission" date="2023-05" db="EMBL/GenBank/DDBJ databases">
        <title>Nepenthes gracilis genome sequencing.</title>
        <authorList>
            <person name="Fukushima K."/>
        </authorList>
    </citation>
    <scope>NUCLEOTIDE SEQUENCE</scope>
    <source>
        <strain evidence="2">SING2019-196</strain>
    </source>
</reference>
<organism evidence="2 3">
    <name type="scientific">Nepenthes gracilis</name>
    <name type="common">Slender pitcher plant</name>
    <dbReference type="NCBI Taxonomy" id="150966"/>
    <lineage>
        <taxon>Eukaryota</taxon>
        <taxon>Viridiplantae</taxon>
        <taxon>Streptophyta</taxon>
        <taxon>Embryophyta</taxon>
        <taxon>Tracheophyta</taxon>
        <taxon>Spermatophyta</taxon>
        <taxon>Magnoliopsida</taxon>
        <taxon>eudicotyledons</taxon>
        <taxon>Gunneridae</taxon>
        <taxon>Pentapetalae</taxon>
        <taxon>Caryophyllales</taxon>
        <taxon>Nepenthaceae</taxon>
        <taxon>Nepenthes</taxon>
    </lineage>
</organism>